<organism evidence="2 3">
    <name type="scientific">Antrodiella citrinella</name>
    <dbReference type="NCBI Taxonomy" id="2447956"/>
    <lineage>
        <taxon>Eukaryota</taxon>
        <taxon>Fungi</taxon>
        <taxon>Dikarya</taxon>
        <taxon>Basidiomycota</taxon>
        <taxon>Agaricomycotina</taxon>
        <taxon>Agaricomycetes</taxon>
        <taxon>Polyporales</taxon>
        <taxon>Steccherinaceae</taxon>
        <taxon>Antrodiella</taxon>
    </lineage>
</organism>
<comment type="caution">
    <text evidence="2">The sequence shown here is derived from an EMBL/GenBank/DDBJ whole genome shotgun (WGS) entry which is preliminary data.</text>
</comment>
<dbReference type="EMBL" id="SGPM01000458">
    <property type="protein sequence ID" value="THH21246.1"/>
    <property type="molecule type" value="Genomic_DNA"/>
</dbReference>
<gene>
    <name evidence="2" type="ORF">EUX98_g8420</name>
</gene>
<reference evidence="2 3" key="1">
    <citation type="submission" date="2019-02" db="EMBL/GenBank/DDBJ databases">
        <title>Genome sequencing of the rare red list fungi Antrodiella citrinella (Flaviporus citrinellus).</title>
        <authorList>
            <person name="Buettner E."/>
            <person name="Kellner H."/>
        </authorList>
    </citation>
    <scope>NUCLEOTIDE SEQUENCE [LARGE SCALE GENOMIC DNA]</scope>
    <source>
        <strain evidence="2 3">DSM 108506</strain>
    </source>
</reference>
<evidence type="ECO:0000313" key="3">
    <source>
        <dbReference type="Proteomes" id="UP000308730"/>
    </source>
</evidence>
<dbReference type="InterPro" id="IPR045341">
    <property type="entry name" value="DUF6532"/>
</dbReference>
<dbReference type="OrthoDB" id="2803562at2759"/>
<keyword evidence="3" id="KW-1185">Reference proteome</keyword>
<proteinExistence type="predicted"/>
<evidence type="ECO:0000259" key="1">
    <source>
        <dbReference type="Pfam" id="PF20149"/>
    </source>
</evidence>
<feature type="domain" description="DUF6532" evidence="1">
    <location>
        <begin position="28"/>
        <end position="111"/>
    </location>
</feature>
<protein>
    <recommendedName>
        <fullName evidence="1">DUF6532 domain-containing protein</fullName>
    </recommendedName>
</protein>
<accession>A0A4S4M7G2</accession>
<dbReference type="AlphaFoldDB" id="A0A4S4M7G2"/>
<dbReference type="Proteomes" id="UP000308730">
    <property type="component" value="Unassembled WGS sequence"/>
</dbReference>
<name>A0A4S4M7G2_9APHY</name>
<evidence type="ECO:0000313" key="2">
    <source>
        <dbReference type="EMBL" id="THH21246.1"/>
    </source>
</evidence>
<sequence>MSRHCIAWHASEFSGPVVSAAIPYNRPALFLMSLILEVLRLAYFRDPASVGNFYVKDMKSSLPDKPFEMEIPRPMLLMAIAAVHAVMNWWTTGRPIPVPFHVNTGVANYLAAELFLDDVLQRAGPLRGHRLLVTILNLVRSASPADAGDAGEDAGVVDYANMPE</sequence>
<dbReference type="Pfam" id="PF20149">
    <property type="entry name" value="DUF6532"/>
    <property type="match status" value="1"/>
</dbReference>